<feature type="region of interest" description="Disordered" evidence="1">
    <location>
        <begin position="299"/>
        <end position="320"/>
    </location>
</feature>
<dbReference type="InterPro" id="IPR036412">
    <property type="entry name" value="HAD-like_sf"/>
</dbReference>
<feature type="region of interest" description="Disordered" evidence="1">
    <location>
        <begin position="129"/>
        <end position="172"/>
    </location>
</feature>
<name>A0A7S1UI29_9STRA</name>
<feature type="region of interest" description="Disordered" evidence="1">
    <location>
        <begin position="96"/>
        <end position="116"/>
    </location>
</feature>
<accession>A0A7S1UI29</accession>
<sequence>MRTLGAMATARFGYRVASLAATGWHSAPPRLQVRALAKIPMEGGHYSLSDSTPLDKSLTAVGKNLKLRGVLLQLGCLRGSKGESADALDDVASSGMGVESMSKKPGDKKLAAPAPDVQRVEEVQALLAKSRQRGDEEFVDAEDLLKDPSAPRPGDNAKAASQAQAPAPKVDVGTGIDVRSKYADKLRQKKVSMAGLAGMGDTGGGDAEGLAFAKTLVQKRTGFGTASTWIMAAGAGPALEYLQHRSMKLGIVVHSREQEGAEKMVDGIVSQAKLHGISFDGIAGLSMTDFDVDEEELVGEDDANDSQGVAESKPAGPPKDLWNTFVDGLTSMGSSPRRATPANGTDIDEYEVKRHRKLLETALHKVGLDRAEALVVSDNDNLLQAAKGLKCVTCRLCPPNTRRGRVNADLVAKSLKDLRGLVEDYNGISYR</sequence>
<proteinExistence type="predicted"/>
<dbReference type="AlphaFoldDB" id="A0A7S1UI29"/>
<evidence type="ECO:0000256" key="1">
    <source>
        <dbReference type="SAM" id="MobiDB-lite"/>
    </source>
</evidence>
<feature type="compositionally biased region" description="Low complexity" evidence="1">
    <location>
        <begin position="157"/>
        <end position="169"/>
    </location>
</feature>
<dbReference type="EMBL" id="HBGJ01039966">
    <property type="protein sequence ID" value="CAD9266763.1"/>
    <property type="molecule type" value="Transcribed_RNA"/>
</dbReference>
<dbReference type="SUPFAM" id="SSF56784">
    <property type="entry name" value="HAD-like"/>
    <property type="match status" value="1"/>
</dbReference>
<protein>
    <submittedName>
        <fullName evidence="2">Uncharacterized protein</fullName>
    </submittedName>
</protein>
<evidence type="ECO:0000313" key="2">
    <source>
        <dbReference type="EMBL" id="CAD9266763.1"/>
    </source>
</evidence>
<dbReference type="Gene3D" id="3.40.50.1000">
    <property type="entry name" value="HAD superfamily/HAD-like"/>
    <property type="match status" value="1"/>
</dbReference>
<gene>
    <name evidence="2" type="ORF">PPAR1163_LOCUS25189</name>
</gene>
<dbReference type="InterPro" id="IPR023214">
    <property type="entry name" value="HAD_sf"/>
</dbReference>
<reference evidence="2" key="1">
    <citation type="submission" date="2021-01" db="EMBL/GenBank/DDBJ databases">
        <authorList>
            <person name="Corre E."/>
            <person name="Pelletier E."/>
            <person name="Niang G."/>
            <person name="Scheremetjew M."/>
            <person name="Finn R."/>
            <person name="Kale V."/>
            <person name="Holt S."/>
            <person name="Cochrane G."/>
            <person name="Meng A."/>
            <person name="Brown T."/>
            <person name="Cohen L."/>
        </authorList>
    </citation>
    <scope>NUCLEOTIDE SEQUENCE</scope>
    <source>
        <strain evidence="2">CCMP2877</strain>
    </source>
</reference>
<organism evidence="2">
    <name type="scientific">Phaeomonas parva</name>
    <dbReference type="NCBI Taxonomy" id="124430"/>
    <lineage>
        <taxon>Eukaryota</taxon>
        <taxon>Sar</taxon>
        <taxon>Stramenopiles</taxon>
        <taxon>Ochrophyta</taxon>
        <taxon>Pinguiophyceae</taxon>
        <taxon>Pinguiochrysidales</taxon>
        <taxon>Pinguiochrysidaceae</taxon>
        <taxon>Phaeomonas</taxon>
    </lineage>
</organism>
<feature type="compositionally biased region" description="Basic and acidic residues" evidence="1">
    <location>
        <begin position="101"/>
        <end position="110"/>
    </location>
</feature>